<feature type="chain" id="PRO_5008001564" evidence="1">
    <location>
        <begin position="19"/>
        <end position="114"/>
    </location>
</feature>
<dbReference type="KEGG" id="fla:SY85_23965"/>
<organism evidence="2 3">
    <name type="scientific">Flavisolibacter tropicus</name>
    <dbReference type="NCBI Taxonomy" id="1492898"/>
    <lineage>
        <taxon>Bacteria</taxon>
        <taxon>Pseudomonadati</taxon>
        <taxon>Bacteroidota</taxon>
        <taxon>Chitinophagia</taxon>
        <taxon>Chitinophagales</taxon>
        <taxon>Chitinophagaceae</taxon>
        <taxon>Flavisolibacter</taxon>
    </lineage>
</organism>
<reference evidence="2 3" key="2">
    <citation type="journal article" date="2016" name="Int. J. Syst. Evol. Microbiol.">
        <title>Flavisolibacter tropicus sp. nov., isolated from tropical soil.</title>
        <authorList>
            <person name="Lee J.J."/>
            <person name="Kang M.S."/>
            <person name="Kim G.S."/>
            <person name="Lee C.S."/>
            <person name="Lim S."/>
            <person name="Lee J."/>
            <person name="Roh S.H."/>
            <person name="Kang H."/>
            <person name="Ha J.M."/>
            <person name="Bae S."/>
            <person name="Jung H.Y."/>
            <person name="Kim M.K."/>
        </authorList>
    </citation>
    <scope>NUCLEOTIDE SEQUENCE [LARGE SCALE GENOMIC DNA]</scope>
    <source>
        <strain evidence="2 3">LCS9</strain>
    </source>
</reference>
<name>A0A172U1S4_9BACT</name>
<reference evidence="3" key="1">
    <citation type="submission" date="2015-01" db="EMBL/GenBank/DDBJ databases">
        <title>Flavisolibacter sp./LCS9/ whole genome sequencing.</title>
        <authorList>
            <person name="Kim M.K."/>
            <person name="Srinivasan S."/>
            <person name="Lee J.-J."/>
        </authorList>
    </citation>
    <scope>NUCLEOTIDE SEQUENCE [LARGE SCALE GENOMIC DNA]</scope>
    <source>
        <strain evidence="3">LCS9</strain>
    </source>
</reference>
<dbReference type="OrthoDB" id="5873496at2"/>
<keyword evidence="1" id="KW-0732">Signal</keyword>
<protein>
    <submittedName>
        <fullName evidence="2">Uncharacterized protein</fullName>
    </submittedName>
</protein>
<dbReference type="Proteomes" id="UP000077177">
    <property type="component" value="Chromosome"/>
</dbReference>
<feature type="signal peptide" evidence="1">
    <location>
        <begin position="1"/>
        <end position="18"/>
    </location>
</feature>
<proteinExistence type="predicted"/>
<dbReference type="EMBL" id="CP011390">
    <property type="protein sequence ID" value="ANE53074.1"/>
    <property type="molecule type" value="Genomic_DNA"/>
</dbReference>
<evidence type="ECO:0000313" key="3">
    <source>
        <dbReference type="Proteomes" id="UP000077177"/>
    </source>
</evidence>
<keyword evidence="3" id="KW-1185">Reference proteome</keyword>
<sequence length="114" mass="13164">MKKVFVMVCQFATLSLFAQTNSTKIEQYCQVTATPRLLSNKVTIDIDYGEEKSFWIDMRLREVDGKLKKFNTVIDALNFMGRQGWIFINAYPVTNGSTTVYHYGFRKQFSKAAL</sequence>
<evidence type="ECO:0000313" key="2">
    <source>
        <dbReference type="EMBL" id="ANE53074.1"/>
    </source>
</evidence>
<dbReference type="AlphaFoldDB" id="A0A172U1S4"/>
<dbReference type="RefSeq" id="WP_066408675.1">
    <property type="nucleotide sequence ID" value="NZ_CP011390.1"/>
</dbReference>
<accession>A0A172U1S4</accession>
<evidence type="ECO:0000256" key="1">
    <source>
        <dbReference type="SAM" id="SignalP"/>
    </source>
</evidence>
<gene>
    <name evidence="2" type="ORF">SY85_23965</name>
</gene>